<evidence type="ECO:0000259" key="5">
    <source>
        <dbReference type="PROSITE" id="PS50110"/>
    </source>
</evidence>
<protein>
    <submittedName>
        <fullName evidence="6">Response regulator transcription factor</fullName>
    </submittedName>
</protein>
<evidence type="ECO:0000313" key="6">
    <source>
        <dbReference type="EMBL" id="WPJ95473.1"/>
    </source>
</evidence>
<dbReference type="SUPFAM" id="SSF46894">
    <property type="entry name" value="C-terminal effector domain of the bipartite response regulators"/>
    <property type="match status" value="1"/>
</dbReference>
<dbReference type="InterPro" id="IPR058245">
    <property type="entry name" value="NreC/VraR/RcsB-like_REC"/>
</dbReference>
<dbReference type="SUPFAM" id="SSF52172">
    <property type="entry name" value="CheY-like"/>
    <property type="match status" value="1"/>
</dbReference>
<dbReference type="EMBL" id="CP138858">
    <property type="protein sequence ID" value="WPJ95473.1"/>
    <property type="molecule type" value="Genomic_DNA"/>
</dbReference>
<dbReference type="PROSITE" id="PS50043">
    <property type="entry name" value="HTH_LUXR_2"/>
    <property type="match status" value="1"/>
</dbReference>
<dbReference type="InterPro" id="IPR039420">
    <property type="entry name" value="WalR-like"/>
</dbReference>
<evidence type="ECO:0000256" key="3">
    <source>
        <dbReference type="PROSITE-ProRule" id="PRU00169"/>
    </source>
</evidence>
<name>A0ABZ0RK73_9BACT</name>
<accession>A0ABZ0RK73</accession>
<dbReference type="CDD" id="cd06170">
    <property type="entry name" value="LuxR_C_like"/>
    <property type="match status" value="1"/>
</dbReference>
<dbReference type="Gene3D" id="3.40.50.2300">
    <property type="match status" value="1"/>
</dbReference>
<feature type="domain" description="HTH luxR-type" evidence="4">
    <location>
        <begin position="149"/>
        <end position="214"/>
    </location>
</feature>
<dbReference type="PANTHER" id="PTHR43214">
    <property type="entry name" value="TWO-COMPONENT RESPONSE REGULATOR"/>
    <property type="match status" value="1"/>
</dbReference>
<dbReference type="InterPro" id="IPR011006">
    <property type="entry name" value="CheY-like_superfamily"/>
</dbReference>
<dbReference type="Proteomes" id="UP001324993">
    <property type="component" value="Chromosome"/>
</dbReference>
<dbReference type="SMART" id="SM00448">
    <property type="entry name" value="REC"/>
    <property type="match status" value="1"/>
</dbReference>
<dbReference type="SMART" id="SM00421">
    <property type="entry name" value="HTH_LUXR"/>
    <property type="match status" value="1"/>
</dbReference>
<dbReference type="InterPro" id="IPR016032">
    <property type="entry name" value="Sig_transdc_resp-reg_C-effctor"/>
</dbReference>
<reference evidence="6 7" key="1">
    <citation type="submission" date="2023-11" db="EMBL/GenBank/DDBJ databases">
        <title>Coraliomargarita sp. nov., isolated from marine algae.</title>
        <authorList>
            <person name="Lee J.K."/>
            <person name="Baek J.H."/>
            <person name="Kim J.M."/>
            <person name="Choi D.G."/>
            <person name="Jeon C.O."/>
        </authorList>
    </citation>
    <scope>NUCLEOTIDE SEQUENCE [LARGE SCALE GENOMIC DNA]</scope>
    <source>
        <strain evidence="6 7">J2-16</strain>
    </source>
</reference>
<dbReference type="PRINTS" id="PR00038">
    <property type="entry name" value="HTHLUXR"/>
</dbReference>
<dbReference type="InterPro" id="IPR000792">
    <property type="entry name" value="Tscrpt_reg_LuxR_C"/>
</dbReference>
<keyword evidence="7" id="KW-1185">Reference proteome</keyword>
<dbReference type="PROSITE" id="PS50110">
    <property type="entry name" value="RESPONSE_REGULATORY"/>
    <property type="match status" value="1"/>
</dbReference>
<feature type="modified residue" description="4-aspartylphosphate" evidence="3">
    <location>
        <position position="60"/>
    </location>
</feature>
<gene>
    <name evidence="6" type="ORF">SH580_18805</name>
</gene>
<organism evidence="6 7">
    <name type="scientific">Coraliomargarita algicola</name>
    <dbReference type="NCBI Taxonomy" id="3092156"/>
    <lineage>
        <taxon>Bacteria</taxon>
        <taxon>Pseudomonadati</taxon>
        <taxon>Verrucomicrobiota</taxon>
        <taxon>Opitutia</taxon>
        <taxon>Puniceicoccales</taxon>
        <taxon>Coraliomargaritaceae</taxon>
        <taxon>Coraliomargarita</taxon>
    </lineage>
</organism>
<sequence>MTQIRILLVEDSPAYQDVVAFGLSDEPDIEIAGRFTTADAALRSLKGLSESELPDLLLLDLNMPGITGLEAIPRFKAYAPETEIIVLTESEKESDILSAIQSGAVGYLLKESSLDQITQGIRTVMDGGASLDPVMARYILDSQKLAKSLTKQQSILSRREMEILTLMADGLPQKQIAGELNISPKTVDFHVGHIYKKLNANNAPAAVAKAYQSGIFKPNE</sequence>
<dbReference type="CDD" id="cd17535">
    <property type="entry name" value="REC_NarL-like"/>
    <property type="match status" value="1"/>
</dbReference>
<dbReference type="RefSeq" id="WP_319832353.1">
    <property type="nucleotide sequence ID" value="NZ_CP138858.1"/>
</dbReference>
<keyword evidence="1 3" id="KW-0597">Phosphoprotein</keyword>
<evidence type="ECO:0000256" key="1">
    <source>
        <dbReference type="ARBA" id="ARBA00022553"/>
    </source>
</evidence>
<evidence type="ECO:0000259" key="4">
    <source>
        <dbReference type="PROSITE" id="PS50043"/>
    </source>
</evidence>
<dbReference type="InterPro" id="IPR001789">
    <property type="entry name" value="Sig_transdc_resp-reg_receiver"/>
</dbReference>
<feature type="domain" description="Response regulatory" evidence="5">
    <location>
        <begin position="5"/>
        <end position="125"/>
    </location>
</feature>
<dbReference type="Pfam" id="PF00072">
    <property type="entry name" value="Response_reg"/>
    <property type="match status" value="1"/>
</dbReference>
<proteinExistence type="predicted"/>
<evidence type="ECO:0000256" key="2">
    <source>
        <dbReference type="ARBA" id="ARBA00023125"/>
    </source>
</evidence>
<keyword evidence="2" id="KW-0238">DNA-binding</keyword>
<evidence type="ECO:0000313" key="7">
    <source>
        <dbReference type="Proteomes" id="UP001324993"/>
    </source>
</evidence>
<dbReference type="Pfam" id="PF00196">
    <property type="entry name" value="GerE"/>
    <property type="match status" value="1"/>
</dbReference>